<dbReference type="EMBL" id="JAFBCV010000005">
    <property type="protein sequence ID" value="MBM7838703.1"/>
    <property type="molecule type" value="Genomic_DNA"/>
</dbReference>
<dbReference type="InterPro" id="IPR050769">
    <property type="entry name" value="NAT_camello-type"/>
</dbReference>
<keyword evidence="4" id="KW-1185">Reference proteome</keyword>
<reference evidence="3" key="1">
    <citation type="submission" date="2021-01" db="EMBL/GenBank/DDBJ databases">
        <title>Genomic Encyclopedia of Type Strains, Phase IV (KMG-IV): sequencing the most valuable type-strain genomes for metagenomic binning, comparative biology and taxonomic classification.</title>
        <authorList>
            <person name="Goeker M."/>
        </authorList>
    </citation>
    <scope>NUCLEOTIDE SEQUENCE</scope>
    <source>
        <strain evidence="3">DSM 21943</strain>
    </source>
</reference>
<dbReference type="PROSITE" id="PS51186">
    <property type="entry name" value="GNAT"/>
    <property type="match status" value="1"/>
</dbReference>
<dbReference type="RefSeq" id="WP_051990976.1">
    <property type="nucleotide sequence ID" value="NZ_JAFBCV010000005.1"/>
</dbReference>
<evidence type="ECO:0000313" key="4">
    <source>
        <dbReference type="Proteomes" id="UP001179280"/>
    </source>
</evidence>
<sequence>MIRKATQNDLFHIHDMAVRATKRMNAEGSDQWDKTYPTTEHFQKDIHLGSLYVYEHDEKLIGSITIDQSFSPEYGAATLKWNTPQASAGTFHRLLVDPDVRKKGTAKALITFAESYFKEHGCTALQIDTYSINHKAQRLFESCGFTNTGEFYFPGKETAFLGFEKTI</sequence>
<dbReference type="Pfam" id="PF00583">
    <property type="entry name" value="Acetyltransf_1"/>
    <property type="match status" value="1"/>
</dbReference>
<dbReference type="InterPro" id="IPR016181">
    <property type="entry name" value="Acyl_CoA_acyltransferase"/>
</dbReference>
<dbReference type="PANTHER" id="PTHR13947">
    <property type="entry name" value="GNAT FAMILY N-ACETYLTRANSFERASE"/>
    <property type="match status" value="1"/>
</dbReference>
<dbReference type="CDD" id="cd04301">
    <property type="entry name" value="NAT_SF"/>
    <property type="match status" value="1"/>
</dbReference>
<feature type="domain" description="N-acetyltransferase" evidence="2">
    <location>
        <begin position="1"/>
        <end position="167"/>
    </location>
</feature>
<keyword evidence="1" id="KW-0808">Transferase</keyword>
<dbReference type="PANTHER" id="PTHR13947:SF37">
    <property type="entry name" value="LD18367P"/>
    <property type="match status" value="1"/>
</dbReference>
<dbReference type="SUPFAM" id="SSF55729">
    <property type="entry name" value="Acyl-CoA N-acyltransferases (Nat)"/>
    <property type="match status" value="1"/>
</dbReference>
<proteinExistence type="predicted"/>
<name>A0ABS2ST42_9BACI</name>
<gene>
    <name evidence="3" type="ORF">JOC54_001962</name>
</gene>
<evidence type="ECO:0000259" key="2">
    <source>
        <dbReference type="PROSITE" id="PS51186"/>
    </source>
</evidence>
<organism evidence="3 4">
    <name type="scientific">Shouchella xiaoxiensis</name>
    <dbReference type="NCBI Taxonomy" id="766895"/>
    <lineage>
        <taxon>Bacteria</taxon>
        <taxon>Bacillati</taxon>
        <taxon>Bacillota</taxon>
        <taxon>Bacilli</taxon>
        <taxon>Bacillales</taxon>
        <taxon>Bacillaceae</taxon>
        <taxon>Shouchella</taxon>
    </lineage>
</organism>
<comment type="caution">
    <text evidence="3">The sequence shown here is derived from an EMBL/GenBank/DDBJ whole genome shotgun (WGS) entry which is preliminary data.</text>
</comment>
<dbReference type="Gene3D" id="3.40.630.30">
    <property type="match status" value="1"/>
</dbReference>
<evidence type="ECO:0000313" key="3">
    <source>
        <dbReference type="EMBL" id="MBM7838703.1"/>
    </source>
</evidence>
<protein>
    <submittedName>
        <fullName evidence="3">GNAT superfamily N-acetyltransferase</fullName>
    </submittedName>
</protein>
<evidence type="ECO:0000256" key="1">
    <source>
        <dbReference type="ARBA" id="ARBA00022679"/>
    </source>
</evidence>
<dbReference type="InterPro" id="IPR000182">
    <property type="entry name" value="GNAT_dom"/>
</dbReference>
<dbReference type="Proteomes" id="UP001179280">
    <property type="component" value="Unassembled WGS sequence"/>
</dbReference>
<accession>A0ABS2ST42</accession>